<comment type="caution">
    <text evidence="7">The sequence shown here is derived from an EMBL/GenBank/DDBJ whole genome shotgun (WGS) entry which is preliminary data.</text>
</comment>
<dbReference type="Proteomes" id="UP000717696">
    <property type="component" value="Unassembled WGS sequence"/>
</dbReference>
<organism evidence="7 8">
    <name type="scientific">Dactylonectria estremocensis</name>
    <dbReference type="NCBI Taxonomy" id="1079267"/>
    <lineage>
        <taxon>Eukaryota</taxon>
        <taxon>Fungi</taxon>
        <taxon>Dikarya</taxon>
        <taxon>Ascomycota</taxon>
        <taxon>Pezizomycotina</taxon>
        <taxon>Sordariomycetes</taxon>
        <taxon>Hypocreomycetidae</taxon>
        <taxon>Hypocreales</taxon>
        <taxon>Nectriaceae</taxon>
        <taxon>Dactylonectria</taxon>
    </lineage>
</organism>
<dbReference type="GO" id="GO:0003677">
    <property type="term" value="F:DNA binding"/>
    <property type="evidence" value="ECO:0007669"/>
    <property type="project" value="UniProtKB-KW"/>
</dbReference>
<keyword evidence="2" id="KW-0238">DNA-binding</keyword>
<comment type="similarity">
    <text evidence="1">Belongs to the helicase family. RecQ subfamily.</text>
</comment>
<dbReference type="GO" id="GO:0006281">
    <property type="term" value="P:DNA repair"/>
    <property type="evidence" value="ECO:0007669"/>
    <property type="project" value="TreeGrafter"/>
</dbReference>
<keyword evidence="3" id="KW-0413">Isomerase</keyword>
<evidence type="ECO:0000256" key="4">
    <source>
        <dbReference type="ARBA" id="ARBA00034617"/>
    </source>
</evidence>
<dbReference type="GO" id="GO:0009378">
    <property type="term" value="F:four-way junction helicase activity"/>
    <property type="evidence" value="ECO:0007669"/>
    <property type="project" value="TreeGrafter"/>
</dbReference>
<evidence type="ECO:0000259" key="6">
    <source>
        <dbReference type="PROSITE" id="PS51194"/>
    </source>
</evidence>
<dbReference type="GO" id="GO:0006310">
    <property type="term" value="P:DNA recombination"/>
    <property type="evidence" value="ECO:0007669"/>
    <property type="project" value="TreeGrafter"/>
</dbReference>
<dbReference type="GO" id="GO:0005737">
    <property type="term" value="C:cytoplasm"/>
    <property type="evidence" value="ECO:0007669"/>
    <property type="project" value="TreeGrafter"/>
</dbReference>
<feature type="domain" description="Helicase C-terminal" evidence="6">
    <location>
        <begin position="1"/>
        <end position="111"/>
    </location>
</feature>
<evidence type="ECO:0000256" key="3">
    <source>
        <dbReference type="ARBA" id="ARBA00023235"/>
    </source>
</evidence>
<sequence>MSGLRRDQYGDRRVIVATNALGLSIDVPNIQVVLHIEMPFEMANYAQQSGRAGRDGLQSEAIIVRVDIKGIPGRRRPLVVEDAATNNYISGRVCRRIVMDSVIDGWTDRYRCEEGEELYDICQARSEAVDLEELVISEDEEEAGIRMRELDVQAARGRAITYSMKEQEEFTDLKQRLQERGLDGCIFYWYRGIGDRAHSGVQYTRTLDIDKQTRAAFSIAVQIDRFLQRNKVIEDFRCYLGCFMPQELCDA</sequence>
<dbReference type="InterPro" id="IPR027417">
    <property type="entry name" value="P-loop_NTPase"/>
</dbReference>
<dbReference type="GO" id="GO:0043138">
    <property type="term" value="F:3'-5' DNA helicase activity"/>
    <property type="evidence" value="ECO:0007669"/>
    <property type="project" value="UniProtKB-EC"/>
</dbReference>
<dbReference type="OrthoDB" id="3522001at2759"/>
<dbReference type="PANTHER" id="PTHR13710:SF105">
    <property type="entry name" value="ATP-DEPENDENT DNA HELICASE Q1"/>
    <property type="match status" value="1"/>
</dbReference>
<dbReference type="PROSITE" id="PS51194">
    <property type="entry name" value="HELICASE_CTER"/>
    <property type="match status" value="1"/>
</dbReference>
<dbReference type="Pfam" id="PF00271">
    <property type="entry name" value="Helicase_C"/>
    <property type="match status" value="1"/>
</dbReference>
<name>A0A9P9I9Q1_9HYPO</name>
<dbReference type="PANTHER" id="PTHR13710">
    <property type="entry name" value="DNA HELICASE RECQ FAMILY MEMBER"/>
    <property type="match status" value="1"/>
</dbReference>
<evidence type="ECO:0000256" key="5">
    <source>
        <dbReference type="ARBA" id="ARBA00034808"/>
    </source>
</evidence>
<proteinExistence type="inferred from homology"/>
<evidence type="ECO:0000313" key="8">
    <source>
        <dbReference type="Proteomes" id="UP000717696"/>
    </source>
</evidence>
<dbReference type="Gene3D" id="3.40.50.300">
    <property type="entry name" value="P-loop containing nucleotide triphosphate hydrolases"/>
    <property type="match status" value="1"/>
</dbReference>
<dbReference type="EMBL" id="JAGMUU010000054">
    <property type="protein sequence ID" value="KAH7111694.1"/>
    <property type="molecule type" value="Genomic_DNA"/>
</dbReference>
<protein>
    <recommendedName>
        <fullName evidence="5">DNA 3'-5' helicase</fullName>
        <ecNumber evidence="5">5.6.2.4</ecNumber>
    </recommendedName>
</protein>
<comment type="catalytic activity">
    <reaction evidence="4">
        <text>Couples ATP hydrolysis with the unwinding of duplex DNA by translocating in the 3'-5' direction.</text>
        <dbReference type="EC" id="5.6.2.4"/>
    </reaction>
</comment>
<accession>A0A9P9I9Q1</accession>
<dbReference type="GO" id="GO:0005694">
    <property type="term" value="C:chromosome"/>
    <property type="evidence" value="ECO:0007669"/>
    <property type="project" value="TreeGrafter"/>
</dbReference>
<gene>
    <name evidence="7" type="ORF">B0J13DRAFT_534228</name>
</gene>
<evidence type="ECO:0000313" key="7">
    <source>
        <dbReference type="EMBL" id="KAH7111694.1"/>
    </source>
</evidence>
<reference evidence="7" key="1">
    <citation type="journal article" date="2021" name="Nat. Commun.">
        <title>Genetic determinants of endophytism in the Arabidopsis root mycobiome.</title>
        <authorList>
            <person name="Mesny F."/>
            <person name="Miyauchi S."/>
            <person name="Thiergart T."/>
            <person name="Pickel B."/>
            <person name="Atanasova L."/>
            <person name="Karlsson M."/>
            <person name="Huettel B."/>
            <person name="Barry K.W."/>
            <person name="Haridas S."/>
            <person name="Chen C."/>
            <person name="Bauer D."/>
            <person name="Andreopoulos W."/>
            <person name="Pangilinan J."/>
            <person name="LaButti K."/>
            <person name="Riley R."/>
            <person name="Lipzen A."/>
            <person name="Clum A."/>
            <person name="Drula E."/>
            <person name="Henrissat B."/>
            <person name="Kohler A."/>
            <person name="Grigoriev I.V."/>
            <person name="Martin F.M."/>
            <person name="Hacquard S."/>
        </authorList>
    </citation>
    <scope>NUCLEOTIDE SEQUENCE</scope>
    <source>
        <strain evidence="7">MPI-CAGE-AT-0021</strain>
    </source>
</reference>
<dbReference type="EC" id="5.6.2.4" evidence="5"/>
<keyword evidence="8" id="KW-1185">Reference proteome</keyword>
<dbReference type="SUPFAM" id="SSF52540">
    <property type="entry name" value="P-loop containing nucleoside triphosphate hydrolases"/>
    <property type="match status" value="1"/>
</dbReference>
<dbReference type="InterPro" id="IPR001650">
    <property type="entry name" value="Helicase_C-like"/>
</dbReference>
<evidence type="ECO:0000256" key="2">
    <source>
        <dbReference type="ARBA" id="ARBA00023125"/>
    </source>
</evidence>
<dbReference type="AlphaFoldDB" id="A0A9P9I9Q1"/>
<evidence type="ECO:0000256" key="1">
    <source>
        <dbReference type="ARBA" id="ARBA00005446"/>
    </source>
</evidence>